<reference evidence="1" key="1">
    <citation type="submission" date="2020-04" db="EMBL/GenBank/DDBJ databases">
        <authorList>
            <person name="Alioto T."/>
            <person name="Alioto T."/>
            <person name="Gomez Garrido J."/>
        </authorList>
    </citation>
    <scope>NUCLEOTIDE SEQUENCE</scope>
    <source>
        <strain evidence="1">A484AB</strain>
    </source>
</reference>
<accession>A0A7D9HVQ4</accession>
<comment type="caution">
    <text evidence="1">The sequence shown here is derived from an EMBL/GenBank/DDBJ whole genome shotgun (WGS) entry which is preliminary data.</text>
</comment>
<dbReference type="AlphaFoldDB" id="A0A7D9HVQ4"/>
<sequence length="95" mass="10583">MEKLMKPSIYLTKLCDNFVLDGVVNIEHVLSRAAISRCIRSDLLMSYKKLSVMPLESTTANNVALTDAYLEEVSDLNPAALHFFDESSVKKMSGN</sequence>
<dbReference type="Proteomes" id="UP001152795">
    <property type="component" value="Unassembled WGS sequence"/>
</dbReference>
<evidence type="ECO:0000313" key="2">
    <source>
        <dbReference type="Proteomes" id="UP001152795"/>
    </source>
</evidence>
<gene>
    <name evidence="1" type="ORF">PACLA_8A027858</name>
</gene>
<proteinExistence type="predicted"/>
<organism evidence="1 2">
    <name type="scientific">Paramuricea clavata</name>
    <name type="common">Red gorgonian</name>
    <name type="synonym">Violescent sea-whip</name>
    <dbReference type="NCBI Taxonomy" id="317549"/>
    <lineage>
        <taxon>Eukaryota</taxon>
        <taxon>Metazoa</taxon>
        <taxon>Cnidaria</taxon>
        <taxon>Anthozoa</taxon>
        <taxon>Octocorallia</taxon>
        <taxon>Malacalcyonacea</taxon>
        <taxon>Plexauridae</taxon>
        <taxon>Paramuricea</taxon>
    </lineage>
</organism>
<dbReference type="OrthoDB" id="6145513at2759"/>
<evidence type="ECO:0000313" key="1">
    <source>
        <dbReference type="EMBL" id="CAB3994931.1"/>
    </source>
</evidence>
<dbReference type="EMBL" id="CACRXK020002568">
    <property type="protein sequence ID" value="CAB3994931.1"/>
    <property type="molecule type" value="Genomic_DNA"/>
</dbReference>
<protein>
    <submittedName>
        <fullName evidence="1">Uncharacterized protein</fullName>
    </submittedName>
</protein>
<name>A0A7D9HVQ4_PARCT</name>
<keyword evidence="2" id="KW-1185">Reference proteome</keyword>